<keyword evidence="11" id="KW-1185">Reference proteome</keyword>
<feature type="transmembrane region" description="Helical" evidence="8">
    <location>
        <begin position="301"/>
        <end position="319"/>
    </location>
</feature>
<feature type="transmembrane region" description="Helical" evidence="8">
    <location>
        <begin position="326"/>
        <end position="346"/>
    </location>
</feature>
<evidence type="ECO:0000256" key="6">
    <source>
        <dbReference type="ARBA" id="ARBA00023136"/>
    </source>
</evidence>
<evidence type="ECO:0000313" key="10">
    <source>
        <dbReference type="EMBL" id="KAK5628285.1"/>
    </source>
</evidence>
<proteinExistence type="inferred from homology"/>
<dbReference type="AlphaFoldDB" id="A0AAN7U9X5"/>
<evidence type="ECO:0000259" key="9">
    <source>
        <dbReference type="PROSITE" id="PS50850"/>
    </source>
</evidence>
<accession>A0AAN7U9X5</accession>
<feature type="domain" description="Major facilitator superfamily (MFS) profile" evidence="9">
    <location>
        <begin position="60"/>
        <end position="446"/>
    </location>
</feature>
<evidence type="ECO:0000256" key="7">
    <source>
        <dbReference type="SAM" id="MobiDB-lite"/>
    </source>
</evidence>
<feature type="transmembrane region" description="Helical" evidence="8">
    <location>
        <begin position="219"/>
        <end position="241"/>
    </location>
</feature>
<keyword evidence="4 8" id="KW-0812">Transmembrane</keyword>
<feature type="transmembrane region" description="Helical" evidence="8">
    <location>
        <begin position="155"/>
        <end position="175"/>
    </location>
</feature>
<comment type="subcellular location">
    <subcellularLocation>
        <location evidence="1">Membrane</location>
        <topology evidence="1">Multi-pass membrane protein</topology>
    </subcellularLocation>
</comment>
<gene>
    <name evidence="10" type="ORF">RRF57_004000</name>
</gene>
<dbReference type="PROSITE" id="PS50850">
    <property type="entry name" value="MFS"/>
    <property type="match status" value="1"/>
</dbReference>
<feature type="transmembrane region" description="Helical" evidence="8">
    <location>
        <begin position="390"/>
        <end position="414"/>
    </location>
</feature>
<dbReference type="EMBL" id="JAWHQM010000008">
    <property type="protein sequence ID" value="KAK5628285.1"/>
    <property type="molecule type" value="Genomic_DNA"/>
</dbReference>
<keyword evidence="3" id="KW-0813">Transport</keyword>
<feature type="transmembrane region" description="Helical" evidence="8">
    <location>
        <begin position="130"/>
        <end position="149"/>
    </location>
</feature>
<dbReference type="InterPro" id="IPR050327">
    <property type="entry name" value="Proton-linked_MCT"/>
</dbReference>
<feature type="transmembrane region" description="Helical" evidence="8">
    <location>
        <begin position="103"/>
        <end position="123"/>
    </location>
</feature>
<feature type="transmembrane region" description="Helical" evidence="8">
    <location>
        <begin position="426"/>
        <end position="448"/>
    </location>
</feature>
<feature type="transmembrane region" description="Helical" evidence="8">
    <location>
        <begin position="262"/>
        <end position="281"/>
    </location>
</feature>
<protein>
    <recommendedName>
        <fullName evidence="9">Major facilitator superfamily (MFS) profile domain-containing protein</fullName>
    </recommendedName>
</protein>
<feature type="transmembrane region" description="Helical" evidence="8">
    <location>
        <begin position="352"/>
        <end position="378"/>
    </location>
</feature>
<dbReference type="GO" id="GO:0022857">
    <property type="term" value="F:transmembrane transporter activity"/>
    <property type="evidence" value="ECO:0007669"/>
    <property type="project" value="InterPro"/>
</dbReference>
<dbReference type="Gene3D" id="1.20.1250.20">
    <property type="entry name" value="MFS general substrate transporter like domains"/>
    <property type="match status" value="2"/>
</dbReference>
<evidence type="ECO:0000256" key="5">
    <source>
        <dbReference type="ARBA" id="ARBA00022989"/>
    </source>
</evidence>
<dbReference type="CDD" id="cd17352">
    <property type="entry name" value="MFS_MCT_SLC16"/>
    <property type="match status" value="1"/>
</dbReference>
<evidence type="ECO:0000256" key="4">
    <source>
        <dbReference type="ARBA" id="ARBA00022692"/>
    </source>
</evidence>
<keyword evidence="6 8" id="KW-0472">Membrane</keyword>
<dbReference type="PANTHER" id="PTHR11360">
    <property type="entry name" value="MONOCARBOXYLATE TRANSPORTER"/>
    <property type="match status" value="1"/>
</dbReference>
<evidence type="ECO:0000256" key="8">
    <source>
        <dbReference type="SAM" id="Phobius"/>
    </source>
</evidence>
<dbReference type="SUPFAM" id="SSF103473">
    <property type="entry name" value="MFS general substrate transporter"/>
    <property type="match status" value="1"/>
</dbReference>
<evidence type="ECO:0000256" key="2">
    <source>
        <dbReference type="ARBA" id="ARBA00006727"/>
    </source>
</evidence>
<keyword evidence="5 8" id="KW-1133">Transmembrane helix</keyword>
<sequence length="458" mass="49109">MPHWSSLVRAHPQRSSSNSSIMSDRNSSEGGPSVDQVPPEKPKRPSPASSSDFPDGGRHAWLTVLGAWFCLFSSYGFISSAGVYQDYYETQLLSQYSPSTISWIPALQLFTLSALSPFVGAFFDSYGPRIPVAVGSFLVILGLMTQSLSTQYYQLILSQAICAGLGMGMIFHSSINAVATWFKRRRGLAMGLASSGSGVGGVILPIMFDRLVGQIGFPWTVRTIGFVLLPLQLVAIFTVQSRLEHQPKRFHIMELLHPFRDLTFDLNAAACFFGTLGLLLPFNYMKVAAASAGVSPNLLPYILPILNSTSIIGRIVPLWAGDHLGVFNMATIFVFLGAILVLALWVPGAGSSGAVIAFTVLYGLPLGYFVATIAALVAKISDIREIGVRVGATFFVNAVAGLVGSPLAGLLIGVGNWSSGPEEFRGLQIFCGLAILVSALLFGLTRVYTGGWSVTKRV</sequence>
<evidence type="ECO:0000256" key="3">
    <source>
        <dbReference type="ARBA" id="ARBA00022448"/>
    </source>
</evidence>
<feature type="compositionally biased region" description="Low complexity" evidence="7">
    <location>
        <begin position="14"/>
        <end position="25"/>
    </location>
</feature>
<dbReference type="Proteomes" id="UP001305414">
    <property type="component" value="Unassembled WGS sequence"/>
</dbReference>
<dbReference type="GO" id="GO:0016020">
    <property type="term" value="C:membrane"/>
    <property type="evidence" value="ECO:0007669"/>
    <property type="project" value="UniProtKB-SubCell"/>
</dbReference>
<name>A0AAN7U9X5_9PEZI</name>
<dbReference type="InterPro" id="IPR011701">
    <property type="entry name" value="MFS"/>
</dbReference>
<feature type="transmembrane region" description="Helical" evidence="8">
    <location>
        <begin position="60"/>
        <end position="83"/>
    </location>
</feature>
<feature type="transmembrane region" description="Helical" evidence="8">
    <location>
        <begin position="187"/>
        <end position="207"/>
    </location>
</feature>
<reference evidence="10 11" key="1">
    <citation type="submission" date="2023-10" db="EMBL/GenBank/DDBJ databases">
        <title>Draft genome sequence of Xylaria bambusicola isolate GMP-LS, the root and basal stem rot pathogen of sugarcane in Indonesia.</title>
        <authorList>
            <person name="Selvaraj P."/>
            <person name="Muralishankar V."/>
            <person name="Muruganantham S."/>
            <person name="Sp S."/>
            <person name="Haryani S."/>
            <person name="Lau K.J.X."/>
            <person name="Naqvi N.I."/>
        </authorList>
    </citation>
    <scope>NUCLEOTIDE SEQUENCE [LARGE SCALE GENOMIC DNA]</scope>
    <source>
        <strain evidence="10">GMP-LS</strain>
    </source>
</reference>
<dbReference type="PANTHER" id="PTHR11360:SF224">
    <property type="entry name" value="MAJOR FACILITATOR SUPERFAMILY (MFS) PROFILE DOMAIN-CONTAINING PROTEIN-RELATED"/>
    <property type="match status" value="1"/>
</dbReference>
<dbReference type="Pfam" id="PF07690">
    <property type="entry name" value="MFS_1"/>
    <property type="match status" value="1"/>
</dbReference>
<dbReference type="InterPro" id="IPR020846">
    <property type="entry name" value="MFS_dom"/>
</dbReference>
<comment type="caution">
    <text evidence="10">The sequence shown here is derived from an EMBL/GenBank/DDBJ whole genome shotgun (WGS) entry which is preliminary data.</text>
</comment>
<feature type="region of interest" description="Disordered" evidence="7">
    <location>
        <begin position="1"/>
        <end position="54"/>
    </location>
</feature>
<dbReference type="InterPro" id="IPR036259">
    <property type="entry name" value="MFS_trans_sf"/>
</dbReference>
<evidence type="ECO:0000313" key="11">
    <source>
        <dbReference type="Proteomes" id="UP001305414"/>
    </source>
</evidence>
<comment type="similarity">
    <text evidence="2">Belongs to the major facilitator superfamily. Monocarboxylate porter (TC 2.A.1.13) family.</text>
</comment>
<organism evidence="10 11">
    <name type="scientific">Xylaria bambusicola</name>
    <dbReference type="NCBI Taxonomy" id="326684"/>
    <lineage>
        <taxon>Eukaryota</taxon>
        <taxon>Fungi</taxon>
        <taxon>Dikarya</taxon>
        <taxon>Ascomycota</taxon>
        <taxon>Pezizomycotina</taxon>
        <taxon>Sordariomycetes</taxon>
        <taxon>Xylariomycetidae</taxon>
        <taxon>Xylariales</taxon>
        <taxon>Xylariaceae</taxon>
        <taxon>Xylaria</taxon>
    </lineage>
</organism>
<evidence type="ECO:0000256" key="1">
    <source>
        <dbReference type="ARBA" id="ARBA00004141"/>
    </source>
</evidence>